<dbReference type="EMBL" id="CP002778">
    <property type="protein sequence ID" value="AEG34708.1"/>
    <property type="molecule type" value="Genomic_DNA"/>
</dbReference>
<dbReference type="Pfam" id="PF02538">
    <property type="entry name" value="Hydantoinase_B"/>
    <property type="match status" value="1"/>
</dbReference>
<dbReference type="Proteomes" id="UP000009233">
    <property type="component" value="Plasmid pTHTHE1601"/>
</dbReference>
<dbReference type="PANTHER" id="PTHR11365:SF23">
    <property type="entry name" value="HYPOTHETICAL 5-OXOPROLINASE (EUROFUNG)-RELATED"/>
    <property type="match status" value="1"/>
</dbReference>
<evidence type="ECO:0000259" key="1">
    <source>
        <dbReference type="Pfam" id="PF02538"/>
    </source>
</evidence>
<protein>
    <submittedName>
        <fullName evidence="2">5-oxoprolinase (ATP-hydrolyzing)</fullName>
        <ecNumber evidence="2">3.5.2.9</ecNumber>
    </submittedName>
</protein>
<evidence type="ECO:0000313" key="2">
    <source>
        <dbReference type="EMBL" id="AEG34708.1"/>
    </source>
</evidence>
<geneLocation type="plasmid" evidence="2 3">
    <name>pTHTHE1601</name>
</geneLocation>
<evidence type="ECO:0000313" key="3">
    <source>
        <dbReference type="Proteomes" id="UP000009233"/>
    </source>
</evidence>
<dbReference type="PANTHER" id="PTHR11365">
    <property type="entry name" value="5-OXOPROLINASE RELATED"/>
    <property type="match status" value="1"/>
</dbReference>
<keyword evidence="2" id="KW-0378">Hydrolase</keyword>
<dbReference type="RefSeq" id="WP_014511314.1">
    <property type="nucleotide sequence ID" value="NC_017273.1"/>
</dbReference>
<proteinExistence type="predicted"/>
<accession>F6DIP2</accession>
<keyword evidence="2" id="KW-0614">Plasmid</keyword>
<dbReference type="GO" id="GO:0006749">
    <property type="term" value="P:glutathione metabolic process"/>
    <property type="evidence" value="ECO:0007669"/>
    <property type="project" value="TreeGrafter"/>
</dbReference>
<dbReference type="HOGENOM" id="CLU_020413_1_1_0"/>
<sequence length="551" mass="61055">MSKLDFITLEVIQNSLQAISDEMFAAMRKTAMSPIIYEVLDMGTAVTDGHGNLATSGAGIPAFVAVLDKAVQRIIELNQGDIRPGDVFATNDPFFGGVTHLNDVVLAMPVFVEGELVAWTANIAHWNDVGGMVPGSMSNEAREIYQEGLRLPAVKIVDQGQPVRAVMEILRANTRLPDFLWGDLWAGVAAVRLGARRIQDLAAKYGKDVFVQALDHFMAYGEEVSRRALRELPKGKFYLEEEQDDGRIFKVTVEIRDDRFVIDLRDNPDQHEGPYNLCRDATLIACQLIFKNVTDPFSTVANAGTFRPLEVLTRPGSVFDAQPPAAFGFYYEVEIRVYDLIWRCLAPYLEDRLPAGHFASICGTVIGGPHPDTGRHFTIVEPELGGWGASRYSDGNSALFSGFHGETFNCPAEVAEARYGLYVEQLRLNDEPGGEGYFRGGKGIVLDYRVRSDGCFLTIGYTRSKQRPWALAGGREGSPNYVEIFRKDGRREVYSQVTALPLNRGDLIRIHTGNGGGYGDPRSRPREKVLEDLKNGYITSEIAREVYGLEV</sequence>
<feature type="domain" description="Hydantoinase B/oxoprolinase" evidence="1">
    <location>
        <begin position="5"/>
        <end position="521"/>
    </location>
</feature>
<dbReference type="GO" id="GO:0017168">
    <property type="term" value="F:5-oxoprolinase (ATP-hydrolyzing) activity"/>
    <property type="evidence" value="ECO:0007669"/>
    <property type="project" value="UniProtKB-EC"/>
</dbReference>
<dbReference type="InterPro" id="IPR045079">
    <property type="entry name" value="Oxoprolinase-like"/>
</dbReference>
<gene>
    <name evidence="2" type="ordered locus">Ththe16_2351</name>
</gene>
<dbReference type="KEGG" id="tts:Ththe16_2351"/>
<organism evidence="2 3">
    <name type="scientific">Thermus thermophilus (strain SG0.5JP17-16)</name>
    <dbReference type="NCBI Taxonomy" id="762633"/>
    <lineage>
        <taxon>Bacteria</taxon>
        <taxon>Thermotogati</taxon>
        <taxon>Deinococcota</taxon>
        <taxon>Deinococci</taxon>
        <taxon>Thermales</taxon>
        <taxon>Thermaceae</taxon>
        <taxon>Thermus</taxon>
    </lineage>
</organism>
<reference evidence="2" key="1">
    <citation type="submission" date="2011-05" db="EMBL/GenBank/DDBJ databases">
        <title>Complete sequence of plasmid of Thermus thermophilus SG0.5JP17-16.</title>
        <authorList>
            <consortium name="US DOE Joint Genome Institute"/>
            <person name="Lucas S."/>
            <person name="Han J."/>
            <person name="Lapidus A."/>
            <person name="Cheng J.-F."/>
            <person name="Goodwin L."/>
            <person name="Pitluck S."/>
            <person name="Peters L."/>
            <person name="Mikhailova N."/>
            <person name="Teshima H."/>
            <person name="Han C."/>
            <person name="Tapia R."/>
            <person name="Land M."/>
            <person name="Hauser L."/>
            <person name="Kyrpides N."/>
            <person name="Ivanova N."/>
            <person name="Pagani I."/>
            <person name="Allgaier M."/>
            <person name="Hugenholtz P."/>
            <person name="Singer S."/>
            <person name="Gladden J."/>
            <person name="Woyke T."/>
        </authorList>
    </citation>
    <scope>NUCLEOTIDE SEQUENCE</scope>
    <source>
        <strain evidence="2">SG0.5JP17-16</strain>
        <plasmid evidence="2">pTHTHE1601</plasmid>
    </source>
</reference>
<name>F6DIP2_THETG</name>
<dbReference type="InterPro" id="IPR003692">
    <property type="entry name" value="Hydantoinase_B"/>
</dbReference>
<dbReference type="PATRIC" id="fig|762633.3.peg.2350"/>
<dbReference type="GO" id="GO:0005829">
    <property type="term" value="C:cytosol"/>
    <property type="evidence" value="ECO:0007669"/>
    <property type="project" value="TreeGrafter"/>
</dbReference>
<dbReference type="AlphaFoldDB" id="F6DIP2"/>
<dbReference type="EC" id="3.5.2.9" evidence="2"/>